<reference evidence="1 2" key="1">
    <citation type="submission" date="2018-01" db="EMBL/GenBank/DDBJ databases">
        <title>Draft genome sequence of Sphaerisporangium sp. 7K107.</title>
        <authorList>
            <person name="Sahin N."/>
            <person name="Saygin H."/>
            <person name="Ay H."/>
        </authorList>
    </citation>
    <scope>NUCLEOTIDE SEQUENCE [LARGE SCALE GENOMIC DNA]</scope>
    <source>
        <strain evidence="1 2">7K107</strain>
    </source>
</reference>
<accession>A0A2W2H4X4</accession>
<dbReference type="Proteomes" id="UP000248544">
    <property type="component" value="Unassembled WGS sequence"/>
</dbReference>
<evidence type="ECO:0000313" key="1">
    <source>
        <dbReference type="EMBL" id="PZG55522.1"/>
    </source>
</evidence>
<dbReference type="InterPro" id="IPR015943">
    <property type="entry name" value="WD40/YVTN_repeat-like_dom_sf"/>
</dbReference>
<dbReference type="Gene3D" id="2.130.10.10">
    <property type="entry name" value="YVTN repeat-like/Quinoprotein amine dehydrogenase"/>
    <property type="match status" value="1"/>
</dbReference>
<evidence type="ECO:0008006" key="3">
    <source>
        <dbReference type="Google" id="ProtNLM"/>
    </source>
</evidence>
<dbReference type="EMBL" id="POUA01000013">
    <property type="protein sequence ID" value="PZG55522.1"/>
    <property type="molecule type" value="Genomic_DNA"/>
</dbReference>
<gene>
    <name evidence="1" type="ORF">C1I98_03205</name>
</gene>
<name>A0A2W2H4X4_9ACTN</name>
<dbReference type="SUPFAM" id="SSF50969">
    <property type="entry name" value="YVTN repeat-like/Quinoprotein amine dehydrogenase"/>
    <property type="match status" value="1"/>
</dbReference>
<protein>
    <recommendedName>
        <fullName evidence="3">WD40 repeat domain-containing protein</fullName>
    </recommendedName>
</protein>
<comment type="caution">
    <text evidence="1">The sequence shown here is derived from an EMBL/GenBank/DDBJ whole genome shotgun (WGS) entry which is preliminary data.</text>
</comment>
<evidence type="ECO:0000313" key="2">
    <source>
        <dbReference type="Proteomes" id="UP000248544"/>
    </source>
</evidence>
<sequence length="301" mass="33135">MSASLTPAAVAQAAEDTEVELPGTGVVLHEKSTDRLLVTAYMVGDDVYLRGKGGDAFAKKSGYTEITVSPGGARAAGLRDKYASSGYDQVAIIDRATGTAKYIRTVKKPFITAALYWSRDGRKILGTTQRKVGKKWLTHGFSVIDVAAGTHSEARLPKPLKDHSFEWSPDARSVYIVQEGKLLEYGLDGKPRRTLDVGVTASGDDVFSPSGKRLLTWCPKRYREPVCVAARGTGKVVKRLAVEPEHLWGWWDESHLMMVYKNDGAYRSVVTDLNGKTTRVLADITSSAWKNDDIYLSYTRR</sequence>
<dbReference type="AlphaFoldDB" id="A0A2W2H4X4"/>
<proteinExistence type="predicted"/>
<organism evidence="1 2">
    <name type="scientific">Spongiactinospora gelatinilytica</name>
    <dbReference type="NCBI Taxonomy" id="2666298"/>
    <lineage>
        <taxon>Bacteria</taxon>
        <taxon>Bacillati</taxon>
        <taxon>Actinomycetota</taxon>
        <taxon>Actinomycetes</taxon>
        <taxon>Streptosporangiales</taxon>
        <taxon>Streptosporangiaceae</taxon>
        <taxon>Spongiactinospora</taxon>
    </lineage>
</organism>
<dbReference type="InterPro" id="IPR011044">
    <property type="entry name" value="Quino_amine_DH_bsu"/>
</dbReference>
<keyword evidence="2" id="KW-1185">Reference proteome</keyword>